<evidence type="ECO:0000313" key="2">
    <source>
        <dbReference type="Proteomes" id="UP000475582"/>
    </source>
</evidence>
<keyword evidence="2" id="KW-1185">Reference proteome</keyword>
<reference evidence="1 2" key="1">
    <citation type="submission" date="2019-11" db="EMBL/GenBank/DDBJ databases">
        <title>Type strains purchased from KCTC, JCM and DSMZ.</title>
        <authorList>
            <person name="Lu H."/>
        </authorList>
    </citation>
    <scope>NUCLEOTIDE SEQUENCE [LARGE SCALE GENOMIC DNA]</scope>
    <source>
        <strain evidence="1 2">KCTC 22382</strain>
    </source>
</reference>
<name>A0A6L6PB88_9BURK</name>
<proteinExistence type="predicted"/>
<evidence type="ECO:0000313" key="1">
    <source>
        <dbReference type="EMBL" id="MTV36346.1"/>
    </source>
</evidence>
<sequence>MGKAVRDCRPPSPVATWCWWPARTSARESERWAARVAADAPCPSAVSRKVRHGDRAAAISRDGEDLIWVKYLAARSPS</sequence>
<accession>A0A6L6PB88</accession>
<gene>
    <name evidence="1" type="ORF">GM676_01960</name>
</gene>
<dbReference type="EMBL" id="WNKY01000001">
    <property type="protein sequence ID" value="MTV36346.1"/>
    <property type="molecule type" value="Genomic_DNA"/>
</dbReference>
<organism evidence="1 2">
    <name type="scientific">Duganella radicis</name>
    <dbReference type="NCBI Taxonomy" id="551988"/>
    <lineage>
        <taxon>Bacteria</taxon>
        <taxon>Pseudomonadati</taxon>
        <taxon>Pseudomonadota</taxon>
        <taxon>Betaproteobacteria</taxon>
        <taxon>Burkholderiales</taxon>
        <taxon>Oxalobacteraceae</taxon>
        <taxon>Telluria group</taxon>
        <taxon>Duganella</taxon>
    </lineage>
</organism>
<dbReference type="AlphaFoldDB" id="A0A6L6PB88"/>
<protein>
    <submittedName>
        <fullName evidence="1">Uncharacterized protein</fullName>
    </submittedName>
</protein>
<dbReference type="Proteomes" id="UP000475582">
    <property type="component" value="Unassembled WGS sequence"/>
</dbReference>
<comment type="caution">
    <text evidence="1">The sequence shown here is derived from an EMBL/GenBank/DDBJ whole genome shotgun (WGS) entry which is preliminary data.</text>
</comment>